<keyword evidence="2" id="KW-0732">Signal</keyword>
<feature type="signal peptide" evidence="2">
    <location>
        <begin position="1"/>
        <end position="22"/>
    </location>
</feature>
<dbReference type="NCBIfam" id="TIGR01845">
    <property type="entry name" value="outer_NodT"/>
    <property type="match status" value="1"/>
</dbReference>
<feature type="chain" id="PRO_5044954528" evidence="2">
    <location>
        <begin position="23"/>
        <end position="473"/>
    </location>
</feature>
<gene>
    <name evidence="3" type="ORF">ORJ04_18935</name>
</gene>
<keyword evidence="2" id="KW-0449">Lipoprotein</keyword>
<dbReference type="Pfam" id="PF02321">
    <property type="entry name" value="OEP"/>
    <property type="match status" value="2"/>
</dbReference>
<evidence type="ECO:0000256" key="2">
    <source>
        <dbReference type="RuleBase" id="RU362097"/>
    </source>
</evidence>
<reference evidence="3 4" key="1">
    <citation type="submission" date="2022-11" db="EMBL/GenBank/DDBJ databases">
        <title>Viruses from the air-sea interface of a natural surface slick.</title>
        <authorList>
            <person name="Rahlff J."/>
            <person name="Holmfeldt K."/>
        </authorList>
    </citation>
    <scope>NUCLEOTIDE SEQUENCE [LARGE SCALE GENOMIC DNA]</scope>
    <source>
        <strain evidence="3 4">SMS4</strain>
    </source>
</reference>
<keyword evidence="2" id="KW-0812">Transmembrane</keyword>
<evidence type="ECO:0000313" key="4">
    <source>
        <dbReference type="Proteomes" id="UP001231109"/>
    </source>
</evidence>
<protein>
    <submittedName>
        <fullName evidence="3">TolC family protein</fullName>
    </submittedName>
</protein>
<dbReference type="PANTHER" id="PTHR30203">
    <property type="entry name" value="OUTER MEMBRANE CATION EFFLUX PROTEIN"/>
    <property type="match status" value="1"/>
</dbReference>
<proteinExistence type="inferred from homology"/>
<dbReference type="Proteomes" id="UP001231109">
    <property type="component" value="Unassembled WGS sequence"/>
</dbReference>
<comment type="similarity">
    <text evidence="1 2">Belongs to the outer membrane factor (OMF) (TC 1.B.17) family.</text>
</comment>
<dbReference type="Gene3D" id="2.20.200.10">
    <property type="entry name" value="Outer membrane efflux proteins (OEP)"/>
    <property type="match status" value="1"/>
</dbReference>
<name>A0ABT9I4V3_9GAMM</name>
<keyword evidence="2" id="KW-0472">Membrane</keyword>
<dbReference type="PROSITE" id="PS51257">
    <property type="entry name" value="PROKAR_LIPOPROTEIN"/>
    <property type="match status" value="1"/>
</dbReference>
<dbReference type="InterPro" id="IPR010131">
    <property type="entry name" value="MdtP/NodT-like"/>
</dbReference>
<comment type="subcellular location">
    <subcellularLocation>
        <location evidence="2">Cell outer membrane</location>
        <topology evidence="2">Lipid-anchor</topology>
    </subcellularLocation>
</comment>
<keyword evidence="2" id="KW-1134">Transmembrane beta strand</keyword>
<organism evidence="3 4">
    <name type="scientific">Rheinheimera baltica</name>
    <dbReference type="NCBI Taxonomy" id="67576"/>
    <lineage>
        <taxon>Bacteria</taxon>
        <taxon>Pseudomonadati</taxon>
        <taxon>Pseudomonadota</taxon>
        <taxon>Gammaproteobacteria</taxon>
        <taxon>Chromatiales</taxon>
        <taxon>Chromatiaceae</taxon>
        <taxon>Rheinheimera</taxon>
    </lineage>
</organism>
<comment type="caution">
    <text evidence="3">The sequence shown here is derived from an EMBL/GenBank/DDBJ whole genome shotgun (WGS) entry which is preliminary data.</text>
</comment>
<evidence type="ECO:0000313" key="3">
    <source>
        <dbReference type="EMBL" id="MDP5138030.1"/>
    </source>
</evidence>
<dbReference type="PANTHER" id="PTHR30203:SF25">
    <property type="entry name" value="OUTER MEMBRANE PROTEIN-RELATED"/>
    <property type="match status" value="1"/>
</dbReference>
<accession>A0ABT9I4V3</accession>
<sequence length="473" mass="51438">MRKLLNHSALALIVAASLSACAVGRDYQTPAKVADISFSSPYQQAGQAQSWWQAFDDAALNQLIERALQENRTLAQAKANVDRAYAVFRDANNDVLPNGSVDAGYQASENGSVSPLDDGVISRGYSTGANLSWDLDLFGKIRRATEAAEAQAQQADILWHDAQVQLISQVATSYGEYRGAQLRLVVAEQNLQNLTQSRDIVLARLEAGMASELELAQIDVQLHQVQAAVPAYRVALLTADATLSALLAQQPGKLRLGAVPHLPELKQPVAVVAGENYLRYRADVASSERLLAARTAEIGVATADLYPNLSVRGFLGFISGPGLALNGDTQSWAVAPTLSWQAADLGSVKARIRQAEASSQMALAQFEQQVFNAINEMQLSLQSYNLSREQQLSTELQWQASNKAVQIARQRYNAGSGEFLDLLDAERELLRSRDQLAQLQQQSFVRLVGIYRSFGGGIQLMVSVTRTPHSPFS</sequence>
<dbReference type="Gene3D" id="1.20.1600.10">
    <property type="entry name" value="Outer membrane efflux proteins (OEP)"/>
    <property type="match status" value="1"/>
</dbReference>
<evidence type="ECO:0000256" key="1">
    <source>
        <dbReference type="ARBA" id="ARBA00007613"/>
    </source>
</evidence>
<keyword evidence="2" id="KW-0564">Palmitate</keyword>
<dbReference type="RefSeq" id="WP_305977216.1">
    <property type="nucleotide sequence ID" value="NZ_JAPJDZ010000087.1"/>
</dbReference>
<dbReference type="InterPro" id="IPR003423">
    <property type="entry name" value="OMP_efflux"/>
</dbReference>
<dbReference type="EMBL" id="JAPJDZ010000087">
    <property type="protein sequence ID" value="MDP5138030.1"/>
    <property type="molecule type" value="Genomic_DNA"/>
</dbReference>
<keyword evidence="4" id="KW-1185">Reference proteome</keyword>
<dbReference type="SUPFAM" id="SSF56954">
    <property type="entry name" value="Outer membrane efflux proteins (OEP)"/>
    <property type="match status" value="1"/>
</dbReference>